<proteinExistence type="predicted"/>
<dbReference type="EMBL" id="VSSQ01068402">
    <property type="protein sequence ID" value="MPN20598.1"/>
    <property type="molecule type" value="Genomic_DNA"/>
</dbReference>
<organism evidence="2">
    <name type="scientific">bioreactor metagenome</name>
    <dbReference type="NCBI Taxonomy" id="1076179"/>
    <lineage>
        <taxon>unclassified sequences</taxon>
        <taxon>metagenomes</taxon>
        <taxon>ecological metagenomes</taxon>
    </lineage>
</organism>
<feature type="region of interest" description="Disordered" evidence="1">
    <location>
        <begin position="97"/>
        <end position="124"/>
    </location>
</feature>
<evidence type="ECO:0000256" key="1">
    <source>
        <dbReference type="SAM" id="MobiDB-lite"/>
    </source>
</evidence>
<protein>
    <submittedName>
        <fullName evidence="2">Uncharacterized protein</fullName>
    </submittedName>
</protein>
<name>A0A645G190_9ZZZZ</name>
<evidence type="ECO:0000313" key="2">
    <source>
        <dbReference type="EMBL" id="MPN20598.1"/>
    </source>
</evidence>
<dbReference type="AlphaFoldDB" id="A0A645G190"/>
<reference evidence="2" key="1">
    <citation type="submission" date="2019-08" db="EMBL/GenBank/DDBJ databases">
        <authorList>
            <person name="Kucharzyk K."/>
            <person name="Murdoch R.W."/>
            <person name="Higgins S."/>
            <person name="Loffler F."/>
        </authorList>
    </citation>
    <scope>NUCLEOTIDE SEQUENCE</scope>
</reference>
<comment type="caution">
    <text evidence="2">The sequence shown here is derived from an EMBL/GenBank/DDBJ whole genome shotgun (WGS) entry which is preliminary data.</text>
</comment>
<feature type="compositionally biased region" description="Basic and acidic residues" evidence="1">
    <location>
        <begin position="108"/>
        <end position="122"/>
    </location>
</feature>
<feature type="region of interest" description="Disordered" evidence="1">
    <location>
        <begin position="1"/>
        <end position="22"/>
    </location>
</feature>
<sequence>MVQHPALPKENHPTINTNEFTDPEWNEDENHQYPGHPFLHDFGDIERDREGYHHDQERDNDRISRCTHECEPVDGLLEESHIVVQCEFTGVGFGERESQELDMGQYNQEEKPQNHREEKEETSPFDMLSILHHITSNRCA</sequence>
<accession>A0A645G190</accession>
<gene>
    <name evidence="2" type="ORF">SDC9_167977</name>
</gene>